<dbReference type="InterPro" id="IPR001128">
    <property type="entry name" value="Cyt_P450"/>
</dbReference>
<dbReference type="PRINTS" id="PR00359">
    <property type="entry name" value="BP450"/>
</dbReference>
<evidence type="ECO:0000313" key="4">
    <source>
        <dbReference type="Proteomes" id="UP001595604"/>
    </source>
</evidence>
<dbReference type="EMBL" id="JBHRTQ010000005">
    <property type="protein sequence ID" value="MFC3173678.1"/>
    <property type="molecule type" value="Genomic_DNA"/>
</dbReference>
<keyword evidence="2" id="KW-0560">Oxidoreductase</keyword>
<dbReference type="Proteomes" id="UP001595604">
    <property type="component" value="Unassembled WGS sequence"/>
</dbReference>
<comment type="caution">
    <text evidence="3">The sequence shown here is derived from an EMBL/GenBank/DDBJ whole genome shotgun (WGS) entry which is preliminary data.</text>
</comment>
<keyword evidence="2" id="KW-0503">Monooxygenase</keyword>
<dbReference type="PROSITE" id="PS00086">
    <property type="entry name" value="CYTOCHROME_P450"/>
    <property type="match status" value="1"/>
</dbReference>
<reference evidence="4" key="1">
    <citation type="journal article" date="2019" name="Int. J. Syst. Evol. Microbiol.">
        <title>The Global Catalogue of Microorganisms (GCM) 10K type strain sequencing project: providing services to taxonomists for standard genome sequencing and annotation.</title>
        <authorList>
            <consortium name="The Broad Institute Genomics Platform"/>
            <consortium name="The Broad Institute Genome Sequencing Center for Infectious Disease"/>
            <person name="Wu L."/>
            <person name="Ma J."/>
        </authorList>
    </citation>
    <scope>NUCLEOTIDE SEQUENCE [LARGE SCALE GENOMIC DNA]</scope>
    <source>
        <strain evidence="4">KCTC 42984</strain>
    </source>
</reference>
<keyword evidence="4" id="KW-1185">Reference proteome</keyword>
<evidence type="ECO:0000313" key="3">
    <source>
        <dbReference type="EMBL" id="MFC3173678.1"/>
    </source>
</evidence>
<dbReference type="RefSeq" id="WP_379509063.1">
    <property type="nucleotide sequence ID" value="NZ_JBHRTQ010000005.1"/>
</dbReference>
<dbReference type="InterPro" id="IPR017972">
    <property type="entry name" value="Cyt_P450_CS"/>
</dbReference>
<dbReference type="Pfam" id="PF00067">
    <property type="entry name" value="p450"/>
    <property type="match status" value="1"/>
</dbReference>
<evidence type="ECO:0000256" key="1">
    <source>
        <dbReference type="ARBA" id="ARBA00010617"/>
    </source>
</evidence>
<dbReference type="PANTHER" id="PTHR46696">
    <property type="entry name" value="P450, PUTATIVE (EUROFUNG)-RELATED"/>
    <property type="match status" value="1"/>
</dbReference>
<accession>A0ABV7ISL1</accession>
<keyword evidence="2" id="KW-0479">Metal-binding</keyword>
<keyword evidence="2" id="KW-0408">Iron</keyword>
<dbReference type="SUPFAM" id="SSF48264">
    <property type="entry name" value="Cytochrome P450"/>
    <property type="match status" value="1"/>
</dbReference>
<dbReference type="Gene3D" id="1.10.630.10">
    <property type="entry name" value="Cytochrome P450"/>
    <property type="match status" value="1"/>
</dbReference>
<dbReference type="InterPro" id="IPR036396">
    <property type="entry name" value="Cyt_P450_sf"/>
</dbReference>
<dbReference type="InterPro" id="IPR002397">
    <property type="entry name" value="Cyt_P450_B"/>
</dbReference>
<proteinExistence type="inferred from homology"/>
<organism evidence="3 4">
    <name type="scientific">Novosphingobium bradum</name>
    <dbReference type="NCBI Taxonomy" id="1737444"/>
    <lineage>
        <taxon>Bacteria</taxon>
        <taxon>Pseudomonadati</taxon>
        <taxon>Pseudomonadota</taxon>
        <taxon>Alphaproteobacteria</taxon>
        <taxon>Sphingomonadales</taxon>
        <taxon>Sphingomonadaceae</taxon>
        <taxon>Novosphingobium</taxon>
    </lineage>
</organism>
<keyword evidence="2" id="KW-0349">Heme</keyword>
<dbReference type="PANTHER" id="PTHR46696:SF3">
    <property type="entry name" value="PULCHERRIMINIC ACID SYNTHASE"/>
    <property type="match status" value="1"/>
</dbReference>
<comment type="similarity">
    <text evidence="1 2">Belongs to the cytochrome P450 family.</text>
</comment>
<name>A0ABV7ISL1_9SPHN</name>
<protein>
    <submittedName>
        <fullName evidence="3">Cytochrome P450</fullName>
    </submittedName>
</protein>
<gene>
    <name evidence="3" type="ORF">ACFOD9_05380</name>
</gene>
<sequence length="427" mass="47010">MSDTHAVELTSARDRALFNPEDEAAASGRLSFEPYPRLLELAGRGPALRGSLHGLMGIPPQGMAGPWSEADSVTAFSFAAVNKVFMDNVNFSNKAYQHTIGTALGETLLTMDGLAHRRMRDIAKPYFKPSFAEGWWNDKWIVQAVDALFDRITAKDHADLNVELCGPLPVSVVSTGFGLPMAQILPFRQAVEDALHGPSPEVSARAGQTLAEILLTLIARRRVDPQDDLISRFVTADLETDEGPRKLDDAEILRYCTLIVFAGGGTTWRQLGITIKALLDHPDQLEALRADRSLLRPTIQEATRWYPTDPLMLRWVEQDTELEGLELKAGSGVYLCMATANRDPAMWDDPDIFNIHRPVKRHFAFGAGVHACLGQHLSRQEMEVALGAMLDRLPNLRWDPDQPAARIAGGGLVGRGPNALHVRFDPG</sequence>
<evidence type="ECO:0000256" key="2">
    <source>
        <dbReference type="RuleBase" id="RU000461"/>
    </source>
</evidence>